<gene>
    <name evidence="2" type="ORF">ACFSSE_10985</name>
</gene>
<keyword evidence="3" id="KW-1185">Reference proteome</keyword>
<evidence type="ECO:0000256" key="1">
    <source>
        <dbReference type="SAM" id="SignalP"/>
    </source>
</evidence>
<feature type="chain" id="PRO_5047266734" evidence="1">
    <location>
        <begin position="21"/>
        <end position="277"/>
    </location>
</feature>
<comment type="caution">
    <text evidence="2">The sequence shown here is derived from an EMBL/GenBank/DDBJ whole genome shotgun (WGS) entry which is preliminary data.</text>
</comment>
<name>A0ABW5TTV8_9SPHI</name>
<accession>A0ABW5TTV8</accession>
<keyword evidence="1" id="KW-0732">Signal</keyword>
<evidence type="ECO:0000313" key="3">
    <source>
        <dbReference type="Proteomes" id="UP001597546"/>
    </source>
</evidence>
<dbReference type="EMBL" id="JBHULV010000037">
    <property type="protein sequence ID" value="MFD2732227.1"/>
    <property type="molecule type" value="Genomic_DNA"/>
</dbReference>
<protein>
    <submittedName>
        <fullName evidence="2">Uncharacterized protein</fullName>
    </submittedName>
</protein>
<proteinExistence type="predicted"/>
<evidence type="ECO:0000313" key="2">
    <source>
        <dbReference type="EMBL" id="MFD2732227.1"/>
    </source>
</evidence>
<feature type="signal peptide" evidence="1">
    <location>
        <begin position="1"/>
        <end position="20"/>
    </location>
</feature>
<dbReference type="RefSeq" id="WP_379044703.1">
    <property type="nucleotide sequence ID" value="NZ_JBHSKW010000046.1"/>
</dbReference>
<sequence>MKNKQLLIIPFLVIAIFSKAQINAPVNVPALGISPTGNDPSSIFSYQNHPTAHYGIGWYNDNEFTGAAMGYLSAYGGLKFFTAGQPKMMLDVYGRLGIGTNSPTGKVEIKGPFDGNSQLIINTTSSNAELRFSDNNVIKGFVWYDKFSDGMAFGRGSTSNSIWVNTSGNVGIGSLNPGYKLDVIGTIRSREVKVDMNGADFVFEKDYGLMPLSDLEKYITTNKHLPQIATAKEMETNGVELGNLNSKLLQKVEELTLYIIQMNKEIDKLKTQISSNR</sequence>
<reference evidence="3" key="1">
    <citation type="journal article" date="2019" name="Int. J. Syst. Evol. Microbiol.">
        <title>The Global Catalogue of Microorganisms (GCM) 10K type strain sequencing project: providing services to taxonomists for standard genome sequencing and annotation.</title>
        <authorList>
            <consortium name="The Broad Institute Genomics Platform"/>
            <consortium name="The Broad Institute Genome Sequencing Center for Infectious Disease"/>
            <person name="Wu L."/>
            <person name="Ma J."/>
        </authorList>
    </citation>
    <scope>NUCLEOTIDE SEQUENCE [LARGE SCALE GENOMIC DNA]</scope>
    <source>
        <strain evidence="3">KCTC 42456</strain>
    </source>
</reference>
<dbReference type="Proteomes" id="UP001597546">
    <property type="component" value="Unassembled WGS sequence"/>
</dbReference>
<organism evidence="2 3">
    <name type="scientific">Pedobacter alpinus</name>
    <dbReference type="NCBI Taxonomy" id="1590643"/>
    <lineage>
        <taxon>Bacteria</taxon>
        <taxon>Pseudomonadati</taxon>
        <taxon>Bacteroidota</taxon>
        <taxon>Sphingobacteriia</taxon>
        <taxon>Sphingobacteriales</taxon>
        <taxon>Sphingobacteriaceae</taxon>
        <taxon>Pedobacter</taxon>
    </lineage>
</organism>